<dbReference type="CDD" id="cd17536">
    <property type="entry name" value="REC_YesN-like"/>
    <property type="match status" value="1"/>
</dbReference>
<keyword evidence="4" id="KW-0804">Transcription</keyword>
<evidence type="ECO:0000256" key="6">
    <source>
        <dbReference type="PROSITE-ProRule" id="PRU00169"/>
    </source>
</evidence>
<evidence type="ECO:0000313" key="9">
    <source>
        <dbReference type="EMBL" id="MBC8532428.1"/>
    </source>
</evidence>
<feature type="modified residue" description="4-aspartylphosphate" evidence="6">
    <location>
        <position position="57"/>
    </location>
</feature>
<keyword evidence="3" id="KW-0238">DNA-binding</keyword>
<dbReference type="PANTHER" id="PTHR43280:SF28">
    <property type="entry name" value="HTH-TYPE TRANSCRIPTIONAL ACTIVATOR RHAS"/>
    <property type="match status" value="1"/>
</dbReference>
<proteinExistence type="predicted"/>
<accession>A0A926HQP2</accession>
<dbReference type="Proteomes" id="UP000651482">
    <property type="component" value="Unassembled WGS sequence"/>
</dbReference>
<evidence type="ECO:0000256" key="5">
    <source>
        <dbReference type="ARBA" id="ARBA00024867"/>
    </source>
</evidence>
<dbReference type="AlphaFoldDB" id="A0A926HQP2"/>
<evidence type="ECO:0000313" key="10">
    <source>
        <dbReference type="Proteomes" id="UP000651482"/>
    </source>
</evidence>
<evidence type="ECO:0000259" key="7">
    <source>
        <dbReference type="PROSITE" id="PS01124"/>
    </source>
</evidence>
<dbReference type="GO" id="GO:0000160">
    <property type="term" value="P:phosphorelay signal transduction system"/>
    <property type="evidence" value="ECO:0007669"/>
    <property type="project" value="InterPro"/>
</dbReference>
<dbReference type="InterPro" id="IPR009057">
    <property type="entry name" value="Homeodomain-like_sf"/>
</dbReference>
<dbReference type="SUPFAM" id="SSF52172">
    <property type="entry name" value="CheY-like"/>
    <property type="match status" value="1"/>
</dbReference>
<dbReference type="EMBL" id="JACRSN010000001">
    <property type="protein sequence ID" value="MBC8532428.1"/>
    <property type="molecule type" value="Genomic_DNA"/>
</dbReference>
<evidence type="ECO:0000259" key="8">
    <source>
        <dbReference type="PROSITE" id="PS50110"/>
    </source>
</evidence>
<dbReference type="InterPro" id="IPR001789">
    <property type="entry name" value="Sig_transdc_resp-reg_receiver"/>
</dbReference>
<gene>
    <name evidence="9" type="ORF">IAG03_00095</name>
</gene>
<dbReference type="PRINTS" id="PR00032">
    <property type="entry name" value="HTHARAC"/>
</dbReference>
<dbReference type="SMART" id="SM00448">
    <property type="entry name" value="REC"/>
    <property type="match status" value="1"/>
</dbReference>
<evidence type="ECO:0000256" key="2">
    <source>
        <dbReference type="ARBA" id="ARBA00023015"/>
    </source>
</evidence>
<evidence type="ECO:0000256" key="3">
    <source>
        <dbReference type="ARBA" id="ARBA00023125"/>
    </source>
</evidence>
<keyword evidence="2" id="KW-0805">Transcription regulation</keyword>
<dbReference type="Gene3D" id="3.40.50.2300">
    <property type="match status" value="1"/>
</dbReference>
<reference evidence="9" key="1">
    <citation type="submission" date="2020-08" db="EMBL/GenBank/DDBJ databases">
        <title>Genome public.</title>
        <authorList>
            <person name="Liu C."/>
            <person name="Sun Q."/>
        </authorList>
    </citation>
    <scope>NUCLEOTIDE SEQUENCE</scope>
    <source>
        <strain evidence="9">NSJ-40</strain>
    </source>
</reference>
<dbReference type="Pfam" id="PF12833">
    <property type="entry name" value="HTH_18"/>
    <property type="match status" value="1"/>
</dbReference>
<keyword evidence="6" id="KW-0597">Phosphoprotein</keyword>
<dbReference type="InterPro" id="IPR011006">
    <property type="entry name" value="CheY-like_superfamily"/>
</dbReference>
<dbReference type="PANTHER" id="PTHR43280">
    <property type="entry name" value="ARAC-FAMILY TRANSCRIPTIONAL REGULATOR"/>
    <property type="match status" value="1"/>
</dbReference>
<name>A0A926HQP2_9FIRM</name>
<comment type="function">
    <text evidence="5">May play the central regulatory role in sporulation. It may be an element of the effector pathway responsible for the activation of sporulation genes in response to nutritional stress. Spo0A may act in concert with spo0H (a sigma factor) to control the expression of some genes that are critical to the sporulation process.</text>
</comment>
<feature type="domain" description="HTH araC/xylS-type" evidence="7">
    <location>
        <begin position="402"/>
        <end position="500"/>
    </location>
</feature>
<dbReference type="PROSITE" id="PS50110">
    <property type="entry name" value="RESPONSE_REGULATORY"/>
    <property type="match status" value="1"/>
</dbReference>
<dbReference type="SUPFAM" id="SSF46689">
    <property type="entry name" value="Homeodomain-like"/>
    <property type="match status" value="2"/>
</dbReference>
<protein>
    <recommendedName>
        <fullName evidence="1">Stage 0 sporulation protein A homolog</fullName>
    </recommendedName>
</protein>
<feature type="domain" description="Response regulatory" evidence="8">
    <location>
        <begin position="3"/>
        <end position="122"/>
    </location>
</feature>
<dbReference type="PROSITE" id="PS01124">
    <property type="entry name" value="HTH_ARAC_FAMILY_2"/>
    <property type="match status" value="1"/>
</dbReference>
<dbReference type="InterPro" id="IPR020449">
    <property type="entry name" value="Tscrpt_reg_AraC-type_HTH"/>
</dbReference>
<evidence type="ECO:0000256" key="1">
    <source>
        <dbReference type="ARBA" id="ARBA00018672"/>
    </source>
</evidence>
<dbReference type="GO" id="GO:0003700">
    <property type="term" value="F:DNA-binding transcription factor activity"/>
    <property type="evidence" value="ECO:0007669"/>
    <property type="project" value="InterPro"/>
</dbReference>
<dbReference type="SMART" id="SM00342">
    <property type="entry name" value="HTH_ARAC"/>
    <property type="match status" value="1"/>
</dbReference>
<dbReference type="Gene3D" id="1.10.10.60">
    <property type="entry name" value="Homeodomain-like"/>
    <property type="match status" value="2"/>
</dbReference>
<dbReference type="InterPro" id="IPR018060">
    <property type="entry name" value="HTH_AraC"/>
</dbReference>
<dbReference type="GO" id="GO:0043565">
    <property type="term" value="F:sequence-specific DNA binding"/>
    <property type="evidence" value="ECO:0007669"/>
    <property type="project" value="InterPro"/>
</dbReference>
<comment type="caution">
    <text evidence="9">The sequence shown here is derived from an EMBL/GenBank/DDBJ whole genome shotgun (WGS) entry which is preliminary data.</text>
</comment>
<sequence>MYTAIIVDDESVARHGISTLLSKHSPLWKIVGSFADGQSALQFIKKTCNSLDLIISDICMPNMNGLELIRVAKTLHPSVSVIFVSGYDEFEYARSALTLKADAFLLKPLVSKEFYQELDRILEIRKLQSQNADFPSSNPPHRISYLNFLFNELLRGNISIRPLFESIVCQIPPSYHIVVLKSAVSYLQDNSSFNLPPENISNPFFVFSIEPSYFALILTSEGGDAQLQQFAQINPHFFFGISQRKLDAKELSIAYQEAYIAVNQSLYSQAIPKKYKIFIYQELKSKSIPFPQELCIRIVNAMGAGDLSSAENGLTLFFTAIRKERLPINQLEDWIKRLLYLISNLVEQTPFEFPGYDVNNIIKKLPCFQTLEEIHLFFSTYTLEITKQMQVLLKKRHHTKIEQIKQYVHIHYAEDLSLERLSEHFGISASHISNLFHTVTGTKLISYITNIRLEEAKKLLRNTDDCIYHIALQVGFSDAGYFNRIFKKEVGISPKTYRNFTKNDTNNLRQF</sequence>
<dbReference type="RefSeq" id="WP_249317595.1">
    <property type="nucleotide sequence ID" value="NZ_JACRSN010000001.1"/>
</dbReference>
<keyword evidence="10" id="KW-1185">Reference proteome</keyword>
<organism evidence="9 10">
    <name type="scientific">Yeguia hominis</name>
    <dbReference type="NCBI Taxonomy" id="2763662"/>
    <lineage>
        <taxon>Bacteria</taxon>
        <taxon>Bacillati</taxon>
        <taxon>Bacillota</taxon>
        <taxon>Clostridia</taxon>
        <taxon>Eubacteriales</taxon>
        <taxon>Yeguiaceae</taxon>
        <taxon>Yeguia</taxon>
    </lineage>
</organism>
<dbReference type="Pfam" id="PF00072">
    <property type="entry name" value="Response_reg"/>
    <property type="match status" value="1"/>
</dbReference>
<evidence type="ECO:0000256" key="4">
    <source>
        <dbReference type="ARBA" id="ARBA00023163"/>
    </source>
</evidence>